<dbReference type="PROSITE" id="PS01313">
    <property type="entry name" value="LIPB"/>
    <property type="match status" value="1"/>
</dbReference>
<accession>A0A1Q5PSS8</accession>
<dbReference type="PANTHER" id="PTHR10993:SF7">
    <property type="entry name" value="LIPOYLTRANSFERASE 2, MITOCHONDRIAL-RELATED"/>
    <property type="match status" value="1"/>
</dbReference>
<feature type="site" description="Lowers pKa of active site Cys" evidence="5 9">
    <location>
        <position position="145"/>
    </location>
</feature>
<dbReference type="UniPathway" id="UPA00538">
    <property type="reaction ID" value="UER00592"/>
</dbReference>
<evidence type="ECO:0000256" key="7">
    <source>
        <dbReference type="PIRSR" id="PIRSR016262-1"/>
    </source>
</evidence>
<dbReference type="PROSITE" id="PS51733">
    <property type="entry name" value="BPL_LPL_CATALYTIC"/>
    <property type="match status" value="1"/>
</dbReference>
<dbReference type="GO" id="GO:0009249">
    <property type="term" value="P:protein lipoylation"/>
    <property type="evidence" value="ECO:0007669"/>
    <property type="project" value="InterPro"/>
</dbReference>
<evidence type="ECO:0000256" key="1">
    <source>
        <dbReference type="ARBA" id="ARBA00004821"/>
    </source>
</evidence>
<dbReference type="Gene3D" id="3.30.930.10">
    <property type="entry name" value="Bira Bifunctional Protein, Domain 2"/>
    <property type="match status" value="1"/>
</dbReference>
<dbReference type="PIRSF" id="PIRSF016262">
    <property type="entry name" value="LPLase"/>
    <property type="match status" value="1"/>
</dbReference>
<dbReference type="STRING" id="156892.BM477_01125"/>
<reference evidence="12" key="1">
    <citation type="submission" date="2016-11" db="EMBL/GenBank/DDBJ databases">
        <title>Actinomyces gypaetusis sp. nov. isolated from Gypaetus barbatus in Qinghai Tibet Plateau China.</title>
        <authorList>
            <person name="Meng X."/>
        </authorList>
    </citation>
    <scope>NUCLEOTIDE SEQUENCE [LARGE SCALE GENOMIC DNA]</scope>
    <source>
        <strain evidence="12">DSM 15383</strain>
    </source>
</reference>
<dbReference type="NCBIfam" id="TIGR00214">
    <property type="entry name" value="lipB"/>
    <property type="match status" value="1"/>
</dbReference>
<evidence type="ECO:0000256" key="6">
    <source>
        <dbReference type="PIRNR" id="PIRNR016262"/>
    </source>
</evidence>
<dbReference type="PANTHER" id="PTHR10993">
    <property type="entry name" value="OCTANOYLTRANSFERASE"/>
    <property type="match status" value="1"/>
</dbReference>
<evidence type="ECO:0000313" key="12">
    <source>
        <dbReference type="Proteomes" id="UP000186465"/>
    </source>
</evidence>
<dbReference type="InterPro" id="IPR004143">
    <property type="entry name" value="BPL_LPL_catalytic"/>
</dbReference>
<dbReference type="InterPro" id="IPR045864">
    <property type="entry name" value="aa-tRNA-synth_II/BPL/LPL"/>
</dbReference>
<sequence length="230" mass="25688">MRILNLLPKGPQPYQEILDLQHQLHEEVRLGNAPDTFIVLEHEDTYTAGRRTQPGDVVNPNIPVVEADRGGRITYHGPGQLVVYPIMQVQPPVDVVRYVRLLEAGIIDALETLTDLPVTTVEGRSGVWLLREPDSSDPRKRLDRKICAIGVKFANDTTMHGLALNVKTNLDRFDEIVPCGIADATVTSLQAEGVDMDLITVGRELIPNLVESLIDLRYPDRIFSLTEERP</sequence>
<feature type="active site" description="Acyl-thioester intermediate" evidence="5 7">
    <location>
        <position position="179"/>
    </location>
</feature>
<organism evidence="11 12">
    <name type="scientific">Boudabousia marimammalium</name>
    <dbReference type="NCBI Taxonomy" id="156892"/>
    <lineage>
        <taxon>Bacteria</taxon>
        <taxon>Bacillati</taxon>
        <taxon>Actinomycetota</taxon>
        <taxon>Actinomycetes</taxon>
        <taxon>Actinomycetales</taxon>
        <taxon>Actinomycetaceae</taxon>
        <taxon>Boudabousia</taxon>
    </lineage>
</organism>
<dbReference type="OrthoDB" id="9787061at2"/>
<comment type="caution">
    <text evidence="11">The sequence shown here is derived from an EMBL/GenBank/DDBJ whole genome shotgun (WGS) entry which is preliminary data.</text>
</comment>
<dbReference type="InterPro" id="IPR020605">
    <property type="entry name" value="Octanoyltransferase_CS"/>
</dbReference>
<dbReference type="GO" id="GO:0033819">
    <property type="term" value="F:lipoyl(octanoyl) transferase activity"/>
    <property type="evidence" value="ECO:0007669"/>
    <property type="project" value="UniProtKB-EC"/>
</dbReference>
<evidence type="ECO:0000256" key="4">
    <source>
        <dbReference type="ARBA" id="ARBA00024732"/>
    </source>
</evidence>
<keyword evidence="2 5" id="KW-0808">Transferase</keyword>
<name>A0A1Q5PSS8_9ACTO</name>
<evidence type="ECO:0000313" key="11">
    <source>
        <dbReference type="EMBL" id="OKL50593.1"/>
    </source>
</evidence>
<dbReference type="Proteomes" id="UP000186465">
    <property type="component" value="Unassembled WGS sequence"/>
</dbReference>
<keyword evidence="5" id="KW-0963">Cytoplasm</keyword>
<evidence type="ECO:0000256" key="9">
    <source>
        <dbReference type="PIRSR" id="PIRSR016262-3"/>
    </source>
</evidence>
<comment type="subcellular location">
    <subcellularLocation>
        <location evidence="5">Cytoplasm</location>
    </subcellularLocation>
</comment>
<comment type="miscellaneous">
    <text evidence="5">In the reaction, the free carboxyl group of octanoic acid is attached via an amide linkage to the epsilon-amino group of a specific lysine residue of lipoyl domains of lipoate-dependent enzymes.</text>
</comment>
<feature type="binding site" evidence="5 8">
    <location>
        <begin position="148"/>
        <end position="150"/>
    </location>
    <ligand>
        <name>substrate</name>
    </ligand>
</feature>
<evidence type="ECO:0000256" key="2">
    <source>
        <dbReference type="ARBA" id="ARBA00022679"/>
    </source>
</evidence>
<dbReference type="CDD" id="cd16444">
    <property type="entry name" value="LipB"/>
    <property type="match status" value="1"/>
</dbReference>
<comment type="function">
    <text evidence="4 5 6">Catalyzes the transfer of endogenously produced octanoic acid from octanoyl-acyl-carrier-protein onto the lipoyl domains of lipoate-dependent enzymes. Lipoyl-ACP can also act as a substrate although octanoyl-ACP is likely to be the physiological substrate.</text>
</comment>
<dbReference type="GO" id="GO:0005737">
    <property type="term" value="C:cytoplasm"/>
    <property type="evidence" value="ECO:0007669"/>
    <property type="project" value="UniProtKB-SubCell"/>
</dbReference>
<evidence type="ECO:0000256" key="8">
    <source>
        <dbReference type="PIRSR" id="PIRSR016262-2"/>
    </source>
</evidence>
<protein>
    <recommendedName>
        <fullName evidence="5 6">Octanoyltransferase</fullName>
        <ecNumber evidence="5 6">2.3.1.181</ecNumber>
    </recommendedName>
    <alternativeName>
        <fullName evidence="5">Lipoate-protein ligase B</fullName>
    </alternativeName>
    <alternativeName>
        <fullName evidence="5">Lipoyl/octanoyl transferase</fullName>
    </alternativeName>
    <alternativeName>
        <fullName evidence="5">Octanoyl-[acyl-carrier-protein]-protein N-octanoyltransferase</fullName>
    </alternativeName>
</protein>
<evidence type="ECO:0000259" key="10">
    <source>
        <dbReference type="PROSITE" id="PS51733"/>
    </source>
</evidence>
<dbReference type="NCBIfam" id="NF010925">
    <property type="entry name" value="PRK14345.1"/>
    <property type="match status" value="1"/>
</dbReference>
<proteinExistence type="inferred from homology"/>
<comment type="pathway">
    <text evidence="1 5 6">Protein modification; protein lipoylation via endogenous pathway; protein N(6)-(lipoyl)lysine from octanoyl-[acyl-carrier-protein]: step 1/2.</text>
</comment>
<dbReference type="SUPFAM" id="SSF55681">
    <property type="entry name" value="Class II aaRS and biotin synthetases"/>
    <property type="match status" value="1"/>
</dbReference>
<gene>
    <name evidence="5" type="primary">lipB</name>
    <name evidence="11" type="ORF">BM477_01125</name>
</gene>
<dbReference type="RefSeq" id="WP_075360830.1">
    <property type="nucleotide sequence ID" value="NZ_MPDM01000001.1"/>
</dbReference>
<comment type="similarity">
    <text evidence="5 6">Belongs to the LipB family.</text>
</comment>
<evidence type="ECO:0000256" key="5">
    <source>
        <dbReference type="HAMAP-Rule" id="MF_00013"/>
    </source>
</evidence>
<dbReference type="EMBL" id="MPDM01000001">
    <property type="protein sequence ID" value="OKL50593.1"/>
    <property type="molecule type" value="Genomic_DNA"/>
</dbReference>
<dbReference type="InterPro" id="IPR000544">
    <property type="entry name" value="Octanoyltransferase"/>
</dbReference>
<dbReference type="EC" id="2.3.1.181" evidence="5 6"/>
<feature type="domain" description="BPL/LPL catalytic" evidence="10">
    <location>
        <begin position="31"/>
        <end position="217"/>
    </location>
</feature>
<comment type="catalytic activity">
    <reaction evidence="5 6">
        <text>octanoyl-[ACP] + L-lysyl-[protein] = N(6)-octanoyl-L-lysyl-[protein] + holo-[ACP] + H(+)</text>
        <dbReference type="Rhea" id="RHEA:17665"/>
        <dbReference type="Rhea" id="RHEA-COMP:9636"/>
        <dbReference type="Rhea" id="RHEA-COMP:9685"/>
        <dbReference type="Rhea" id="RHEA-COMP:9752"/>
        <dbReference type="Rhea" id="RHEA-COMP:9928"/>
        <dbReference type="ChEBI" id="CHEBI:15378"/>
        <dbReference type="ChEBI" id="CHEBI:29969"/>
        <dbReference type="ChEBI" id="CHEBI:64479"/>
        <dbReference type="ChEBI" id="CHEBI:78463"/>
        <dbReference type="ChEBI" id="CHEBI:78809"/>
        <dbReference type="EC" id="2.3.1.181"/>
    </reaction>
</comment>
<evidence type="ECO:0000256" key="3">
    <source>
        <dbReference type="ARBA" id="ARBA00023315"/>
    </source>
</evidence>
<dbReference type="AlphaFoldDB" id="A0A1Q5PSS8"/>
<feature type="binding site" evidence="5 8">
    <location>
        <begin position="161"/>
        <end position="163"/>
    </location>
    <ligand>
        <name>substrate</name>
    </ligand>
</feature>
<dbReference type="Pfam" id="PF21948">
    <property type="entry name" value="LplA-B_cat"/>
    <property type="match status" value="1"/>
</dbReference>
<dbReference type="HAMAP" id="MF_00013">
    <property type="entry name" value="LipB"/>
    <property type="match status" value="1"/>
</dbReference>
<keyword evidence="3 5" id="KW-0012">Acyltransferase</keyword>
<feature type="binding site" evidence="5 8">
    <location>
        <begin position="69"/>
        <end position="76"/>
    </location>
    <ligand>
        <name>substrate</name>
    </ligand>
</feature>
<keyword evidence="12" id="KW-1185">Reference proteome</keyword>